<dbReference type="SMART" id="SM00867">
    <property type="entry name" value="YceI"/>
    <property type="match status" value="1"/>
</dbReference>
<dbReference type="PIRSF" id="PIRSF029811">
    <property type="entry name" value="UCP029811"/>
    <property type="match status" value="1"/>
</dbReference>
<reference evidence="3 4" key="1">
    <citation type="submission" date="2018-12" db="EMBL/GenBank/DDBJ databases">
        <authorList>
            <person name="Yu L."/>
        </authorList>
    </citation>
    <scope>NUCLEOTIDE SEQUENCE [LARGE SCALE GENOMIC DNA]</scope>
    <source>
        <strain evidence="3 4">HAW-EB5</strain>
    </source>
</reference>
<dbReference type="EMBL" id="RXNV01000004">
    <property type="protein sequence ID" value="RTR32027.1"/>
    <property type="molecule type" value="Genomic_DNA"/>
</dbReference>
<name>A0A431W9D5_9GAMM</name>
<dbReference type="Gene3D" id="2.40.128.110">
    <property type="entry name" value="Lipid/polyisoprenoid-binding, YceI-like"/>
    <property type="match status" value="1"/>
</dbReference>
<feature type="chain" id="PRO_5019232015" evidence="1">
    <location>
        <begin position="20"/>
        <end position="191"/>
    </location>
</feature>
<gene>
    <name evidence="3" type="ORF">EKG39_11375</name>
</gene>
<dbReference type="OrthoDB" id="9793816at2"/>
<evidence type="ECO:0000259" key="2">
    <source>
        <dbReference type="SMART" id="SM00867"/>
    </source>
</evidence>
<evidence type="ECO:0000313" key="4">
    <source>
        <dbReference type="Proteomes" id="UP000282060"/>
    </source>
</evidence>
<keyword evidence="1" id="KW-0732">Signal</keyword>
<keyword evidence="4" id="KW-1185">Reference proteome</keyword>
<dbReference type="InterPro" id="IPR036761">
    <property type="entry name" value="TTHA0802/YceI-like_sf"/>
</dbReference>
<dbReference type="Pfam" id="PF04264">
    <property type="entry name" value="YceI"/>
    <property type="match status" value="1"/>
</dbReference>
<dbReference type="SUPFAM" id="SSF101874">
    <property type="entry name" value="YceI-like"/>
    <property type="match status" value="1"/>
</dbReference>
<dbReference type="PANTHER" id="PTHR34406:SF1">
    <property type="entry name" value="PROTEIN YCEI"/>
    <property type="match status" value="1"/>
</dbReference>
<evidence type="ECO:0000256" key="1">
    <source>
        <dbReference type="SAM" id="SignalP"/>
    </source>
</evidence>
<feature type="domain" description="Lipid/polyisoprenoid-binding YceI-like" evidence="2">
    <location>
        <begin position="21"/>
        <end position="190"/>
    </location>
</feature>
<feature type="signal peptide" evidence="1">
    <location>
        <begin position="1"/>
        <end position="19"/>
    </location>
</feature>
<dbReference type="AlphaFoldDB" id="A0A431W9D5"/>
<dbReference type="InterPro" id="IPR027016">
    <property type="entry name" value="UCP029811"/>
</dbReference>
<evidence type="ECO:0000313" key="3">
    <source>
        <dbReference type="EMBL" id="RTR32027.1"/>
    </source>
</evidence>
<dbReference type="InterPro" id="IPR007372">
    <property type="entry name" value="Lipid/polyisoprenoid-bd_YceI"/>
</dbReference>
<organism evidence="3 4">
    <name type="scientific">Shewanella atlantica</name>
    <dbReference type="NCBI Taxonomy" id="271099"/>
    <lineage>
        <taxon>Bacteria</taxon>
        <taxon>Pseudomonadati</taxon>
        <taxon>Pseudomonadota</taxon>
        <taxon>Gammaproteobacteria</taxon>
        <taxon>Alteromonadales</taxon>
        <taxon>Shewanellaceae</taxon>
        <taxon>Shewanella</taxon>
    </lineage>
</organism>
<sequence>MRTSIIGLLLLSFGFMASAEPWSIDNDSSNISFISIKKVDVAEINHFKTFSGQLTEQGHFTLTIELASVWTNVDIRDSRLKDILFEVGAFPKLTLNATVDMAKLANIKVGDTGVMEIAADINLHGKMQTKTLFVTVAKLSEQRLLVSSTQPTIVNAAQYGLSSGIDKLRDIAGLTSISKSVPVSFILNLSR</sequence>
<protein>
    <submittedName>
        <fullName evidence="3">YceI family protein</fullName>
    </submittedName>
</protein>
<dbReference type="Proteomes" id="UP000282060">
    <property type="component" value="Unassembled WGS sequence"/>
</dbReference>
<accession>A0A431W9D5</accession>
<dbReference type="PANTHER" id="PTHR34406">
    <property type="entry name" value="PROTEIN YCEI"/>
    <property type="match status" value="1"/>
</dbReference>
<proteinExistence type="predicted"/>
<dbReference type="RefSeq" id="WP_126505877.1">
    <property type="nucleotide sequence ID" value="NZ_RXNV01000004.1"/>
</dbReference>
<comment type="caution">
    <text evidence="3">The sequence shown here is derived from an EMBL/GenBank/DDBJ whole genome shotgun (WGS) entry which is preliminary data.</text>
</comment>